<dbReference type="OrthoDB" id="9759819at2"/>
<accession>A0A1S1YXU6</accession>
<reference evidence="2 3" key="1">
    <citation type="journal article" date="2012" name="Int. J. Syst. Evol. Microbiol.">
        <title>Flammeovirga pacifica sp. nov., isolated from deep-sea sediment.</title>
        <authorList>
            <person name="Xu H."/>
            <person name="Fu Y."/>
            <person name="Yang N."/>
            <person name="Ding Z."/>
            <person name="Lai Q."/>
            <person name="Zeng R."/>
        </authorList>
    </citation>
    <scope>NUCLEOTIDE SEQUENCE [LARGE SCALE GENOMIC DNA]</scope>
    <source>
        <strain evidence="3">DSM 24597 / LMG 26175 / WPAGA1</strain>
    </source>
</reference>
<evidence type="ECO:0000259" key="1">
    <source>
        <dbReference type="Pfam" id="PF18135"/>
    </source>
</evidence>
<protein>
    <recommendedName>
        <fullName evidence="1">Type ISP restriction-modification enzyme LLaBIII C-terminal specificity domain-containing protein</fullName>
    </recommendedName>
</protein>
<dbReference type="AlphaFoldDB" id="A0A1S1YXU6"/>
<dbReference type="Pfam" id="PF18135">
    <property type="entry name" value="Type_ISP_C"/>
    <property type="match status" value="2"/>
</dbReference>
<keyword evidence="3" id="KW-1185">Reference proteome</keyword>
<feature type="domain" description="Type ISP restriction-modification enzyme LLaBIII C-terminal specificity" evidence="1">
    <location>
        <begin position="430"/>
        <end position="540"/>
    </location>
</feature>
<proteinExistence type="predicted"/>
<dbReference type="InterPro" id="IPR041635">
    <property type="entry name" value="Type_ISP_LLaBIII_C"/>
</dbReference>
<gene>
    <name evidence="2" type="ORF">NH26_05450</name>
</gene>
<dbReference type="Proteomes" id="UP000179797">
    <property type="component" value="Unassembled WGS sequence"/>
</dbReference>
<feature type="domain" description="Type ISP restriction-modification enzyme LLaBIII C-terminal specificity" evidence="1">
    <location>
        <begin position="617"/>
        <end position="710"/>
    </location>
</feature>
<evidence type="ECO:0000313" key="2">
    <source>
        <dbReference type="EMBL" id="OHX65834.1"/>
    </source>
</evidence>
<dbReference type="EMBL" id="JRYR02000001">
    <property type="protein sequence ID" value="OHX65834.1"/>
    <property type="molecule type" value="Genomic_DNA"/>
</dbReference>
<organism evidence="2 3">
    <name type="scientific">Flammeovirga pacifica</name>
    <dbReference type="NCBI Taxonomy" id="915059"/>
    <lineage>
        <taxon>Bacteria</taxon>
        <taxon>Pseudomonadati</taxon>
        <taxon>Bacteroidota</taxon>
        <taxon>Cytophagia</taxon>
        <taxon>Cytophagales</taxon>
        <taxon>Flammeovirgaceae</taxon>
        <taxon>Flammeovirga</taxon>
    </lineage>
</organism>
<sequence length="827" mass="96968">MIGEAIQNIQQQLLFAGNFKNEVALLGNHLIKTFKKSFFPTFHVDDLLKMMSEHIVADSVSSLLFSPSELLELNADPIHQAFDEIYQKLNEKEVFSDSIHQLYEKINILVENGSDKKEIYTQLMGREEGEELPAYFNGMFKSLMKKHLNNAGKNAQYLYPSFTLPPFLDNESQSNTIVCYDLLVYYWCAVCVPASKRSYGNSLSFTDIQPKGQTHFEFKEEDSNLDKLINLNREPVQIVFGTIQQMSLGNRSAHKEWTSKVKKVFSGDQKRNPVSYWLLWAQKRLGNNGILVIRGDHSLAAAPEYKFWRQKVSEICHRVYIQAHPYSQQLVYCFIFDKENDFDGIYYAPSYLEDFSEINRDSGDWITLSSDEYSKFLCMYSDKEKSIFQDTVNPVPLKNKSWGTDFNKKILHQKVLDFQKEQHSQNGQSVIANAEKNKYKEVYIKAFQKPFVKKWSYINESDHKAWNALQKFGLEQNNPTICIGTNSSFGFNITLVNTCVLGDFFERKHQSNLLPYKIYKADGSYQENITDWALYRFKQYYLPRLPEAGKKSTVSSIKELLDTEIITIGRHTQRLPVLHKYTNQIIDIQQDDQNELDEIQQVLLKLQEKMLQLYRGATEKKKMISDINTSIARLSKEIKELGKIQIERQLKESELTKENIFYYCISLLHHEKYQSDYQKELIAMPPRIPLLDDFWKWAKIGKKLYQNTIQLNHQDILLEVIENDDFNKETDLKINSKQFIRNIHLLQNELKWGNLSLIDLIAQQYKERKPLNRSLRKFYQEKVSEVKMIELIKSIEMQSQIQVKLIEVMPEELFENKKAVLRLRKRT</sequence>
<dbReference type="STRING" id="915059.NH26_05450"/>
<dbReference type="RefSeq" id="WP_044219241.1">
    <property type="nucleotide sequence ID" value="NZ_JRYR02000001.1"/>
</dbReference>
<comment type="caution">
    <text evidence="2">The sequence shown here is derived from an EMBL/GenBank/DDBJ whole genome shotgun (WGS) entry which is preliminary data.</text>
</comment>
<name>A0A1S1YXU6_FLAPC</name>
<evidence type="ECO:0000313" key="3">
    <source>
        <dbReference type="Proteomes" id="UP000179797"/>
    </source>
</evidence>